<keyword evidence="2" id="KW-1185">Reference proteome</keyword>
<dbReference type="KEGG" id="zmo:ZMO2020"/>
<evidence type="ECO:0000313" key="2">
    <source>
        <dbReference type="Proteomes" id="UP000001173"/>
    </source>
</evidence>
<accession>D2N0X2</accession>
<dbReference type="Proteomes" id="UP000001173">
    <property type="component" value="Chromosome"/>
</dbReference>
<name>D2N0X2_ZYMMO</name>
<dbReference type="STRING" id="264203.ZMO2020"/>
<gene>
    <name evidence="1" type="ordered locus">ZMO2020</name>
</gene>
<organism evidence="1 2">
    <name type="scientific">Zymomonas mobilis subsp. mobilis (strain ATCC 31821 / ZM4 / CP4)</name>
    <dbReference type="NCBI Taxonomy" id="264203"/>
    <lineage>
        <taxon>Bacteria</taxon>
        <taxon>Pseudomonadati</taxon>
        <taxon>Pseudomonadota</taxon>
        <taxon>Alphaproteobacteria</taxon>
        <taxon>Sphingomonadales</taxon>
        <taxon>Zymomonadaceae</taxon>
        <taxon>Zymomonas</taxon>
    </lineage>
</organism>
<dbReference type="HOGENOM" id="CLU_3013450_0_0_5"/>
<protein>
    <submittedName>
        <fullName evidence="1">Uncharacterized protein</fullName>
    </submittedName>
</protein>
<reference evidence="1 2" key="2">
    <citation type="journal article" date="2009" name="Nat. Biotechnol.">
        <title>Improved genome annotation for Zymomonas mobilis.</title>
        <authorList>
            <person name="Yang S."/>
            <person name="Pappas K.M."/>
            <person name="Hauser L.J."/>
            <person name="Land M.L."/>
            <person name="Chen G.L."/>
            <person name="Hurst G.B."/>
            <person name="Pan C."/>
            <person name="Kouvelis V.N."/>
            <person name="Typas M.A."/>
            <person name="Pelletier D.A."/>
            <person name="Klingeman D.M."/>
            <person name="Chang Y.J."/>
            <person name="Samatova N.F."/>
            <person name="Brown S.D."/>
        </authorList>
    </citation>
    <scope>NUCLEOTIDE SEQUENCE [LARGE SCALE GENOMIC DNA]</scope>
    <source>
        <strain evidence="2">ATCC 31821 / ZM4 / CP4</strain>
    </source>
</reference>
<dbReference type="EMBL" id="AE008692">
    <property type="protein sequence ID" value="ADB28974.1"/>
    <property type="molecule type" value="Genomic_DNA"/>
</dbReference>
<proteinExistence type="predicted"/>
<evidence type="ECO:0000313" key="1">
    <source>
        <dbReference type="EMBL" id="ADB28974.1"/>
    </source>
</evidence>
<sequence length="56" mass="6567">MPSFVIQSSAHLHSAKPYEDAFWKNLMIYCLISAEYGKNLLDFLRYNRVILNISFP</sequence>
<reference evidence="1 2" key="1">
    <citation type="journal article" date="2005" name="Nat. Biotechnol.">
        <title>The genome sequence of the ethanologenic bacterium Zymomonas mobilis ZM4.</title>
        <authorList>
            <person name="Seo J.S."/>
            <person name="Chong H."/>
            <person name="Park H.S."/>
            <person name="Yoon K.O."/>
            <person name="Jung C."/>
            <person name="Kim J.J."/>
            <person name="Hong J.H."/>
            <person name="Kim H."/>
            <person name="Kim J.H."/>
            <person name="Kil J.I."/>
            <person name="Park C.J."/>
            <person name="Oh H.M."/>
            <person name="Lee J.S."/>
            <person name="Jin S.J."/>
            <person name="Um H.W."/>
            <person name="Lee H.J."/>
            <person name="Oh S.J."/>
            <person name="Kim J.Y."/>
            <person name="Kang H.L."/>
            <person name="Lee S.Y."/>
            <person name="Lee K.J."/>
            <person name="Kang H.S."/>
        </authorList>
    </citation>
    <scope>NUCLEOTIDE SEQUENCE [LARGE SCALE GENOMIC DNA]</scope>
    <source>
        <strain evidence="2">ATCC 31821 / ZM4 / CP4</strain>
    </source>
</reference>
<dbReference type="AlphaFoldDB" id="D2N0X2"/>